<accession>A0AA96WBZ7</accession>
<dbReference type="InterPro" id="IPR036890">
    <property type="entry name" value="HATPase_C_sf"/>
</dbReference>
<dbReference type="SMART" id="SM00388">
    <property type="entry name" value="HisKA"/>
    <property type="match status" value="1"/>
</dbReference>
<evidence type="ECO:0000256" key="1">
    <source>
        <dbReference type="ARBA" id="ARBA00000085"/>
    </source>
</evidence>
<feature type="domain" description="Histidine kinase" evidence="6">
    <location>
        <begin position="212"/>
        <end position="442"/>
    </location>
</feature>
<dbReference type="PANTHER" id="PTHR43547">
    <property type="entry name" value="TWO-COMPONENT HISTIDINE KINASE"/>
    <property type="match status" value="1"/>
</dbReference>
<dbReference type="SMART" id="SM00065">
    <property type="entry name" value="GAF"/>
    <property type="match status" value="1"/>
</dbReference>
<evidence type="ECO:0000256" key="5">
    <source>
        <dbReference type="ARBA" id="ARBA00023012"/>
    </source>
</evidence>
<organism evidence="7">
    <name type="scientific">Leptolyngbya sp. NK1-12</name>
    <dbReference type="NCBI Taxonomy" id="2547451"/>
    <lineage>
        <taxon>Bacteria</taxon>
        <taxon>Bacillati</taxon>
        <taxon>Cyanobacteriota</taxon>
        <taxon>Cyanophyceae</taxon>
        <taxon>Leptolyngbyales</taxon>
        <taxon>Leptolyngbyaceae</taxon>
        <taxon>Leptolyngbya group</taxon>
        <taxon>Leptolyngbya</taxon>
    </lineage>
</organism>
<dbReference type="PANTHER" id="PTHR43547:SF2">
    <property type="entry name" value="HYBRID SIGNAL TRANSDUCTION HISTIDINE KINASE C"/>
    <property type="match status" value="1"/>
</dbReference>
<sequence>MSLAIYLNILDEVLRQFKYSQDELQRTYGFGNRLQSIADKVRDSLDEAQILQTAVQELAIGLGVDSCDTGIYDLQHGTSTVAYEYVAGQVLPVQGLVVSMLDYPEVYSQLLQGQYVHGCWYPLDQKIHNVRRISGHFAALVHPIIDNQQVIGDLWLYRVGAEGFEPEEIWLVQQVATQCAIAIRQARLYQAAQAQVTELARLNRLKDDFLTTVSHELRTPIATIATAVQMLELELQRIGVELAANPGLQFYLTVLQQESQQEIILIDNLLALTRIESETEPLVLTTIDPHIWVADVLEPFADYANSQKQQLELDIPIDLPPLTTDVADLERILTELLTNACKYTLAGGTITVSAALWNPSPPNSAPMLDLTICNPGISLSADECERIFDQFYRFPSSAPGKQQGIGLGLALVKKLTTRIGATIEAKSSADHLVFRLRLPLTASN</sequence>
<keyword evidence="4 7" id="KW-0808">Transferase</keyword>
<dbReference type="InterPro" id="IPR003018">
    <property type="entry name" value="GAF"/>
</dbReference>
<dbReference type="InterPro" id="IPR005467">
    <property type="entry name" value="His_kinase_dom"/>
</dbReference>
<dbReference type="Pfam" id="PF01590">
    <property type="entry name" value="GAF"/>
    <property type="match status" value="1"/>
</dbReference>
<dbReference type="InterPro" id="IPR003661">
    <property type="entry name" value="HisK_dim/P_dom"/>
</dbReference>
<comment type="catalytic activity">
    <reaction evidence="1">
        <text>ATP + protein L-histidine = ADP + protein N-phospho-L-histidine.</text>
        <dbReference type="EC" id="2.7.13.3"/>
    </reaction>
</comment>
<name>A0AA96WBZ7_9CYAN</name>
<dbReference type="RefSeq" id="WP_316433864.1">
    <property type="nucleotide sequence ID" value="NZ_CP053586.1"/>
</dbReference>
<dbReference type="Gene3D" id="1.10.287.130">
    <property type="match status" value="1"/>
</dbReference>
<evidence type="ECO:0000256" key="4">
    <source>
        <dbReference type="ARBA" id="ARBA00022777"/>
    </source>
</evidence>
<keyword evidence="5" id="KW-0902">Two-component regulatory system</keyword>
<dbReference type="Gene3D" id="3.30.450.40">
    <property type="match status" value="1"/>
</dbReference>
<dbReference type="InterPro" id="IPR036097">
    <property type="entry name" value="HisK_dim/P_sf"/>
</dbReference>
<evidence type="ECO:0000256" key="3">
    <source>
        <dbReference type="ARBA" id="ARBA00022553"/>
    </source>
</evidence>
<dbReference type="EMBL" id="CP053586">
    <property type="protein sequence ID" value="WNZ22418.1"/>
    <property type="molecule type" value="Genomic_DNA"/>
</dbReference>
<evidence type="ECO:0000313" key="7">
    <source>
        <dbReference type="EMBL" id="WNZ22418.1"/>
    </source>
</evidence>
<proteinExistence type="predicted"/>
<dbReference type="InterPro" id="IPR003594">
    <property type="entry name" value="HATPase_dom"/>
</dbReference>
<dbReference type="EC" id="2.7.13.3" evidence="2"/>
<dbReference type="SMART" id="SM00387">
    <property type="entry name" value="HATPase_c"/>
    <property type="match status" value="1"/>
</dbReference>
<protein>
    <recommendedName>
        <fullName evidence="2">histidine kinase</fullName>
        <ecNumber evidence="2">2.7.13.3</ecNumber>
    </recommendedName>
</protein>
<dbReference type="AlphaFoldDB" id="A0AA96WBZ7"/>
<dbReference type="SUPFAM" id="SSF47384">
    <property type="entry name" value="Homodimeric domain of signal transducing histidine kinase"/>
    <property type="match status" value="1"/>
</dbReference>
<dbReference type="Gene3D" id="3.30.565.10">
    <property type="entry name" value="Histidine kinase-like ATPase, C-terminal domain"/>
    <property type="match status" value="1"/>
</dbReference>
<dbReference type="GO" id="GO:0000155">
    <property type="term" value="F:phosphorelay sensor kinase activity"/>
    <property type="evidence" value="ECO:0007669"/>
    <property type="project" value="InterPro"/>
</dbReference>
<dbReference type="SUPFAM" id="SSF55781">
    <property type="entry name" value="GAF domain-like"/>
    <property type="match status" value="1"/>
</dbReference>
<dbReference type="InterPro" id="IPR029016">
    <property type="entry name" value="GAF-like_dom_sf"/>
</dbReference>
<keyword evidence="4 7" id="KW-0418">Kinase</keyword>
<keyword evidence="3" id="KW-0597">Phosphoprotein</keyword>
<dbReference type="CDD" id="cd00082">
    <property type="entry name" value="HisKA"/>
    <property type="match status" value="1"/>
</dbReference>
<dbReference type="Pfam" id="PF00512">
    <property type="entry name" value="HisKA"/>
    <property type="match status" value="1"/>
</dbReference>
<dbReference type="SUPFAM" id="SSF55874">
    <property type="entry name" value="ATPase domain of HSP90 chaperone/DNA topoisomerase II/histidine kinase"/>
    <property type="match status" value="1"/>
</dbReference>
<dbReference type="Pfam" id="PF02518">
    <property type="entry name" value="HATPase_c"/>
    <property type="match status" value="1"/>
</dbReference>
<evidence type="ECO:0000259" key="6">
    <source>
        <dbReference type="PROSITE" id="PS50109"/>
    </source>
</evidence>
<evidence type="ECO:0000256" key="2">
    <source>
        <dbReference type="ARBA" id="ARBA00012438"/>
    </source>
</evidence>
<dbReference type="PROSITE" id="PS50109">
    <property type="entry name" value="HIS_KIN"/>
    <property type="match status" value="1"/>
</dbReference>
<gene>
    <name evidence="7" type="ORF">HJG54_05785</name>
</gene>
<reference evidence="7" key="1">
    <citation type="submission" date="2020-05" db="EMBL/GenBank/DDBJ databases">
        <authorList>
            <person name="Zhu T."/>
            <person name="Keshari N."/>
            <person name="Lu X."/>
        </authorList>
    </citation>
    <scope>NUCLEOTIDE SEQUENCE</scope>
    <source>
        <strain evidence="7">NK1-12</strain>
    </source>
</reference>